<organism evidence="1 2">
    <name type="scientific">Araneus ventricosus</name>
    <name type="common">Orbweaver spider</name>
    <name type="synonym">Epeira ventricosa</name>
    <dbReference type="NCBI Taxonomy" id="182803"/>
    <lineage>
        <taxon>Eukaryota</taxon>
        <taxon>Metazoa</taxon>
        <taxon>Ecdysozoa</taxon>
        <taxon>Arthropoda</taxon>
        <taxon>Chelicerata</taxon>
        <taxon>Arachnida</taxon>
        <taxon>Araneae</taxon>
        <taxon>Araneomorphae</taxon>
        <taxon>Entelegynae</taxon>
        <taxon>Araneoidea</taxon>
        <taxon>Araneidae</taxon>
        <taxon>Araneus</taxon>
    </lineage>
</organism>
<sequence length="100" mass="10881">MVDITFGRSLMMSCCPQTQSQLLSMVIALWKVFDIVDGAPAVPSDVGGDVAYIWMLPSTTSFVILACSLARSHLLIRHGSHLSLQRIQLLGLSITSMCVE</sequence>
<dbReference type="Proteomes" id="UP000499080">
    <property type="component" value="Unassembled WGS sequence"/>
</dbReference>
<proteinExistence type="predicted"/>
<keyword evidence="2" id="KW-1185">Reference proteome</keyword>
<name>A0A4Y2IXX9_ARAVE</name>
<dbReference type="AlphaFoldDB" id="A0A4Y2IXX9"/>
<gene>
    <name evidence="1" type="ORF">AVEN_48618_1</name>
</gene>
<protein>
    <submittedName>
        <fullName evidence="1">Uncharacterized protein</fullName>
    </submittedName>
</protein>
<comment type="caution">
    <text evidence="1">The sequence shown here is derived from an EMBL/GenBank/DDBJ whole genome shotgun (WGS) entry which is preliminary data.</text>
</comment>
<accession>A0A4Y2IXX9</accession>
<dbReference type="EMBL" id="BGPR01003012">
    <property type="protein sequence ID" value="GBM82454.1"/>
    <property type="molecule type" value="Genomic_DNA"/>
</dbReference>
<evidence type="ECO:0000313" key="2">
    <source>
        <dbReference type="Proteomes" id="UP000499080"/>
    </source>
</evidence>
<reference evidence="1 2" key="1">
    <citation type="journal article" date="2019" name="Sci. Rep.">
        <title>Orb-weaving spider Araneus ventricosus genome elucidates the spidroin gene catalogue.</title>
        <authorList>
            <person name="Kono N."/>
            <person name="Nakamura H."/>
            <person name="Ohtoshi R."/>
            <person name="Moran D.A.P."/>
            <person name="Shinohara A."/>
            <person name="Yoshida Y."/>
            <person name="Fujiwara M."/>
            <person name="Mori M."/>
            <person name="Tomita M."/>
            <person name="Arakawa K."/>
        </authorList>
    </citation>
    <scope>NUCLEOTIDE SEQUENCE [LARGE SCALE GENOMIC DNA]</scope>
</reference>
<evidence type="ECO:0000313" key="1">
    <source>
        <dbReference type="EMBL" id="GBM82454.1"/>
    </source>
</evidence>